<dbReference type="GO" id="GO:0006171">
    <property type="term" value="P:cAMP biosynthetic process"/>
    <property type="evidence" value="ECO:0007669"/>
    <property type="project" value="TreeGrafter"/>
</dbReference>
<dbReference type="EC" id="4.6.1.1" evidence="2"/>
<dbReference type="SUPFAM" id="SSF49879">
    <property type="entry name" value="SMAD/FHA domain"/>
    <property type="match status" value="1"/>
</dbReference>
<dbReference type="CDD" id="cd00060">
    <property type="entry name" value="FHA"/>
    <property type="match status" value="1"/>
</dbReference>
<dbReference type="Gene3D" id="2.60.200.20">
    <property type="match status" value="1"/>
</dbReference>
<feature type="domain" description="Guanylate cyclase" evidence="1">
    <location>
        <begin position="351"/>
        <end position="479"/>
    </location>
</feature>
<dbReference type="SMART" id="SM00044">
    <property type="entry name" value="CYCc"/>
    <property type="match status" value="1"/>
</dbReference>
<keyword evidence="2" id="KW-0456">Lyase</keyword>
<dbReference type="CDD" id="cd07302">
    <property type="entry name" value="CHD"/>
    <property type="match status" value="1"/>
</dbReference>
<sequence>MPDLIAQGPNFDDRWRRELPAPTSGIDIVVGRADSDWNVPWDSLISRSHVRVRSLSDDRIEVVRMKNARNPVFHQGRQVDTFIVVAGDHFVIGKTTFTLVNRPGTSDTSKSKASVGGGEVTEHAFDHQSLSRRHYRDASSRIEMLSRLPDLISGSHSDEELLVRVTGVLLQATPSAAAVAIVRVSPETRDDDGQEAVEILHYDSRTLGTKETPVSSRLALAATARRESVLHLWSSHGSDSPAFTASDEVDWAFCVPLRSEACPGWALYVTGQRATEPGFDIGQSMQTAPDELEDDVKFAELVGTTIANLRQSRRLQRRQSELRHFFAPVVMEAMAGRDPDEVLTPREADLSVMFCDLRGFSRASERDSGDLLDLLARVSEALGVMTRHILDSGGVIGDFHGDAAMGFWGWPLKQENSVTLAARAALRIRSDYRRDTDAGGFRCGIGIATGRAVAGRIGTVDQVKVTAFGPVVNLSARLEGITKSLGAEIIVDAATAGAIRSSADDRFRVRRLAKVRPAGFLNAVEVSELLEPDDGTQPTLSDEQIAIYESSLDDLIAGRWDQAYEKLHSMPAWDRPKDALLSTILRHNRVPPEGWDGIIDMPKLG</sequence>
<dbReference type="PROSITE" id="PS50125">
    <property type="entry name" value="GUANYLATE_CYCLASE_2"/>
    <property type="match status" value="1"/>
</dbReference>
<dbReference type="AlphaFoldDB" id="A0A5C6FGH4"/>
<protein>
    <submittedName>
        <fullName evidence="2">Adenylate cyclase 1</fullName>
        <ecNumber evidence="2">4.6.1.1</ecNumber>
    </submittedName>
</protein>
<dbReference type="PANTHER" id="PTHR43081">
    <property type="entry name" value="ADENYLATE CYCLASE, TERMINAL-DIFFERENTIATION SPECIFIC-RELATED"/>
    <property type="match status" value="1"/>
</dbReference>
<dbReference type="EMBL" id="SJPW01000002">
    <property type="protein sequence ID" value="TWU58769.1"/>
    <property type="molecule type" value="Genomic_DNA"/>
</dbReference>
<dbReference type="GO" id="GO:0004016">
    <property type="term" value="F:adenylate cyclase activity"/>
    <property type="evidence" value="ECO:0007669"/>
    <property type="project" value="UniProtKB-EC"/>
</dbReference>
<dbReference type="PANTHER" id="PTHR43081:SF20">
    <property type="entry name" value="TWO-COMPONENT RESPONSE REGULATOR"/>
    <property type="match status" value="1"/>
</dbReference>
<dbReference type="Pfam" id="PF00211">
    <property type="entry name" value="Guanylate_cyc"/>
    <property type="match status" value="1"/>
</dbReference>
<reference evidence="2 3" key="1">
    <citation type="submission" date="2019-02" db="EMBL/GenBank/DDBJ databases">
        <title>Deep-cultivation of Planctomycetes and their phenomic and genomic characterization uncovers novel biology.</title>
        <authorList>
            <person name="Wiegand S."/>
            <person name="Jogler M."/>
            <person name="Boedeker C."/>
            <person name="Pinto D."/>
            <person name="Vollmers J."/>
            <person name="Rivas-Marin E."/>
            <person name="Kohn T."/>
            <person name="Peeters S.H."/>
            <person name="Heuer A."/>
            <person name="Rast P."/>
            <person name="Oberbeckmann S."/>
            <person name="Bunk B."/>
            <person name="Jeske O."/>
            <person name="Meyerdierks A."/>
            <person name="Storesund J.E."/>
            <person name="Kallscheuer N."/>
            <person name="Luecker S."/>
            <person name="Lage O.M."/>
            <person name="Pohl T."/>
            <person name="Merkel B.J."/>
            <person name="Hornburger P."/>
            <person name="Mueller R.-W."/>
            <person name="Bruemmer F."/>
            <person name="Labrenz M."/>
            <person name="Spormann A.M."/>
            <person name="Op Den Camp H."/>
            <person name="Overmann J."/>
            <person name="Amann R."/>
            <person name="Jetten M.S.M."/>
            <person name="Mascher T."/>
            <person name="Medema M.H."/>
            <person name="Devos D.P."/>
            <person name="Kaster A.-K."/>
            <person name="Ovreas L."/>
            <person name="Rohde M."/>
            <person name="Galperin M.Y."/>
            <person name="Jogler C."/>
        </authorList>
    </citation>
    <scope>NUCLEOTIDE SEQUENCE [LARGE SCALE GENOMIC DNA]</scope>
    <source>
        <strain evidence="2 3">Poly51</strain>
    </source>
</reference>
<dbReference type="Proteomes" id="UP000318288">
    <property type="component" value="Unassembled WGS sequence"/>
</dbReference>
<dbReference type="InterPro" id="IPR050697">
    <property type="entry name" value="Adenylyl/Guanylyl_Cyclase_3/4"/>
</dbReference>
<gene>
    <name evidence="2" type="primary">cyaA_2</name>
    <name evidence="2" type="ORF">Poly51_15490</name>
</gene>
<evidence type="ECO:0000259" key="1">
    <source>
        <dbReference type="PROSITE" id="PS50125"/>
    </source>
</evidence>
<evidence type="ECO:0000313" key="3">
    <source>
        <dbReference type="Proteomes" id="UP000318288"/>
    </source>
</evidence>
<dbReference type="RefSeq" id="WP_146455896.1">
    <property type="nucleotide sequence ID" value="NZ_SJPW01000002.1"/>
</dbReference>
<comment type="caution">
    <text evidence="2">The sequence shown here is derived from an EMBL/GenBank/DDBJ whole genome shotgun (WGS) entry which is preliminary data.</text>
</comment>
<accession>A0A5C6FGH4</accession>
<dbReference type="OrthoDB" id="9806704at2"/>
<dbReference type="InterPro" id="IPR001054">
    <property type="entry name" value="A/G_cyclase"/>
</dbReference>
<evidence type="ECO:0000313" key="2">
    <source>
        <dbReference type="EMBL" id="TWU58769.1"/>
    </source>
</evidence>
<organism evidence="2 3">
    <name type="scientific">Rubripirellula tenax</name>
    <dbReference type="NCBI Taxonomy" id="2528015"/>
    <lineage>
        <taxon>Bacteria</taxon>
        <taxon>Pseudomonadati</taxon>
        <taxon>Planctomycetota</taxon>
        <taxon>Planctomycetia</taxon>
        <taxon>Pirellulales</taxon>
        <taxon>Pirellulaceae</taxon>
        <taxon>Rubripirellula</taxon>
    </lineage>
</organism>
<dbReference type="GO" id="GO:0035556">
    <property type="term" value="P:intracellular signal transduction"/>
    <property type="evidence" value="ECO:0007669"/>
    <property type="project" value="InterPro"/>
</dbReference>
<dbReference type="InterPro" id="IPR029787">
    <property type="entry name" value="Nucleotide_cyclase"/>
</dbReference>
<dbReference type="SUPFAM" id="SSF55073">
    <property type="entry name" value="Nucleotide cyclase"/>
    <property type="match status" value="1"/>
</dbReference>
<keyword evidence="3" id="KW-1185">Reference proteome</keyword>
<dbReference type="InterPro" id="IPR008984">
    <property type="entry name" value="SMAD_FHA_dom_sf"/>
</dbReference>
<name>A0A5C6FGH4_9BACT</name>
<proteinExistence type="predicted"/>
<dbReference type="Gene3D" id="3.30.70.1230">
    <property type="entry name" value="Nucleotide cyclase"/>
    <property type="match status" value="1"/>
</dbReference>